<dbReference type="RefSeq" id="WP_385875650.1">
    <property type="nucleotide sequence ID" value="NZ_JBHLXE010000013.1"/>
</dbReference>
<keyword evidence="3" id="KW-1185">Reference proteome</keyword>
<protein>
    <submittedName>
        <fullName evidence="2">Glutathione S-transferase family protein</fullName>
    </submittedName>
</protein>
<dbReference type="CDD" id="cd03205">
    <property type="entry name" value="GST_C_6"/>
    <property type="match status" value="1"/>
</dbReference>
<reference evidence="2 3" key="1">
    <citation type="submission" date="2024-09" db="EMBL/GenBank/DDBJ databases">
        <authorList>
            <person name="Sun Q."/>
            <person name="Mori K."/>
        </authorList>
    </citation>
    <scope>NUCLEOTIDE SEQUENCE [LARGE SCALE GENOMIC DNA]</scope>
    <source>
        <strain evidence="2 3">CCM 8545</strain>
    </source>
</reference>
<evidence type="ECO:0000313" key="3">
    <source>
        <dbReference type="Proteomes" id="UP001589758"/>
    </source>
</evidence>
<dbReference type="Proteomes" id="UP001589758">
    <property type="component" value="Unassembled WGS sequence"/>
</dbReference>
<dbReference type="InterPro" id="IPR036282">
    <property type="entry name" value="Glutathione-S-Trfase_C_sf"/>
</dbReference>
<dbReference type="SUPFAM" id="SSF52833">
    <property type="entry name" value="Thioredoxin-like"/>
    <property type="match status" value="1"/>
</dbReference>
<evidence type="ECO:0000259" key="1">
    <source>
        <dbReference type="PROSITE" id="PS50404"/>
    </source>
</evidence>
<dbReference type="Gene3D" id="3.40.30.10">
    <property type="entry name" value="Glutaredoxin"/>
    <property type="match status" value="1"/>
</dbReference>
<dbReference type="PANTHER" id="PTHR43968:SF6">
    <property type="entry name" value="GLUTATHIONE S-TRANSFERASE OMEGA"/>
    <property type="match status" value="1"/>
</dbReference>
<accession>A0ABV6C705</accession>
<dbReference type="InterPro" id="IPR004045">
    <property type="entry name" value="Glutathione_S-Trfase_N"/>
</dbReference>
<evidence type="ECO:0000313" key="2">
    <source>
        <dbReference type="EMBL" id="MFC0178744.1"/>
    </source>
</evidence>
<organism evidence="2 3">
    <name type="scientific">Thorsellia kenyensis</name>
    <dbReference type="NCBI Taxonomy" id="1549888"/>
    <lineage>
        <taxon>Bacteria</taxon>
        <taxon>Pseudomonadati</taxon>
        <taxon>Pseudomonadota</taxon>
        <taxon>Gammaproteobacteria</taxon>
        <taxon>Enterobacterales</taxon>
        <taxon>Thorselliaceae</taxon>
        <taxon>Thorsellia</taxon>
    </lineage>
</organism>
<dbReference type="EMBL" id="JBHLXE010000013">
    <property type="protein sequence ID" value="MFC0178744.1"/>
    <property type="molecule type" value="Genomic_DNA"/>
</dbReference>
<dbReference type="Pfam" id="PF13409">
    <property type="entry name" value="GST_N_2"/>
    <property type="match status" value="1"/>
</dbReference>
<comment type="caution">
    <text evidence="2">The sequence shown here is derived from an EMBL/GenBank/DDBJ whole genome shotgun (WGS) entry which is preliminary data.</text>
</comment>
<dbReference type="PANTHER" id="PTHR43968">
    <property type="match status" value="1"/>
</dbReference>
<dbReference type="InterPro" id="IPR036249">
    <property type="entry name" value="Thioredoxin-like_sf"/>
</dbReference>
<sequence length="207" mass="23376">MMQLIVSALSPFARKCVITAHHVGIIEKISLESSLAHPIDRNQSIVEKNPLGQIPTLTLDNGQVLHDSRVICEYFNHLGQAKLFGDDSHPSFKWEILTDASLADGITDATILVRYEQAVRPQQYQWNEWVTGQLEKVHKGLSAFDSKANSLMKRFDIGTISLICALDYLSIRLPELDWVSKYPNLANWYNKHNDEHVSIAKTKPNAP</sequence>
<gene>
    <name evidence="2" type="ORF">ACFFIT_01295</name>
</gene>
<feature type="domain" description="GST N-terminal" evidence="1">
    <location>
        <begin position="1"/>
        <end position="83"/>
    </location>
</feature>
<dbReference type="InterPro" id="IPR050983">
    <property type="entry name" value="GST_Omega/HSP26"/>
</dbReference>
<dbReference type="PROSITE" id="PS50404">
    <property type="entry name" value="GST_NTER"/>
    <property type="match status" value="1"/>
</dbReference>
<dbReference type="Gene3D" id="1.20.1050.10">
    <property type="match status" value="1"/>
</dbReference>
<dbReference type="Pfam" id="PF13410">
    <property type="entry name" value="GST_C_2"/>
    <property type="match status" value="1"/>
</dbReference>
<name>A0ABV6C705_9GAMM</name>
<dbReference type="SUPFAM" id="SSF47616">
    <property type="entry name" value="GST C-terminal domain-like"/>
    <property type="match status" value="1"/>
</dbReference>
<proteinExistence type="predicted"/>